<evidence type="ECO:0000256" key="5">
    <source>
        <dbReference type="ARBA" id="ARBA00022801"/>
    </source>
</evidence>
<feature type="chain" id="PRO_5007587871" evidence="10">
    <location>
        <begin position="29"/>
        <end position="399"/>
    </location>
</feature>
<dbReference type="Pfam" id="PF00295">
    <property type="entry name" value="Glyco_hydro_28"/>
    <property type="match status" value="1"/>
</dbReference>
<dbReference type="InterPro" id="IPR000743">
    <property type="entry name" value="Glyco_hydro_28"/>
</dbReference>
<keyword evidence="7" id="KW-0961">Cell wall biogenesis/degradation</keyword>
<feature type="active site" evidence="8">
    <location>
        <position position="249"/>
    </location>
</feature>
<dbReference type="GO" id="GO:0005975">
    <property type="term" value="P:carbohydrate metabolic process"/>
    <property type="evidence" value="ECO:0007669"/>
    <property type="project" value="InterPro"/>
</dbReference>
<dbReference type="OrthoDB" id="187139at2759"/>
<keyword evidence="12" id="KW-1185">Reference proteome</keyword>
<feature type="signal peptide" evidence="10">
    <location>
        <begin position="1"/>
        <end position="28"/>
    </location>
</feature>
<evidence type="ECO:0000256" key="4">
    <source>
        <dbReference type="ARBA" id="ARBA00022525"/>
    </source>
</evidence>
<dbReference type="Proteomes" id="UP000075243">
    <property type="component" value="Unassembled WGS sequence"/>
</dbReference>
<dbReference type="InterPro" id="IPR012334">
    <property type="entry name" value="Pectin_lyas_fold"/>
</dbReference>
<comment type="subcellular location">
    <subcellularLocation>
        <location evidence="1">Secreted</location>
        <location evidence="1">Cell wall</location>
    </subcellularLocation>
</comment>
<evidence type="ECO:0000256" key="9">
    <source>
        <dbReference type="RuleBase" id="RU361169"/>
    </source>
</evidence>
<dbReference type="GO" id="GO:0004650">
    <property type="term" value="F:polygalacturonase activity"/>
    <property type="evidence" value="ECO:0007669"/>
    <property type="project" value="InterPro"/>
</dbReference>
<keyword evidence="4" id="KW-0964">Secreted</keyword>
<evidence type="ECO:0000256" key="6">
    <source>
        <dbReference type="ARBA" id="ARBA00023295"/>
    </source>
</evidence>
<dbReference type="GO" id="GO:0071555">
    <property type="term" value="P:cell wall organization"/>
    <property type="evidence" value="ECO:0007669"/>
    <property type="project" value="UniProtKB-KW"/>
</dbReference>
<dbReference type="PROSITE" id="PS00502">
    <property type="entry name" value="POLYGALACTURONASE"/>
    <property type="match status" value="1"/>
</dbReference>
<evidence type="ECO:0000256" key="2">
    <source>
        <dbReference type="ARBA" id="ARBA00008834"/>
    </source>
</evidence>
<dbReference type="STRING" id="3821.A0A151REJ8"/>
<keyword evidence="3" id="KW-0134">Cell wall</keyword>
<comment type="similarity">
    <text evidence="2 9">Belongs to the glycosyl hydrolase 28 family.</text>
</comment>
<dbReference type="InterPro" id="IPR011050">
    <property type="entry name" value="Pectin_lyase_fold/virulence"/>
</dbReference>
<organism evidence="11 12">
    <name type="scientific">Cajanus cajan</name>
    <name type="common">Pigeon pea</name>
    <name type="synonym">Cajanus indicus</name>
    <dbReference type="NCBI Taxonomy" id="3821"/>
    <lineage>
        <taxon>Eukaryota</taxon>
        <taxon>Viridiplantae</taxon>
        <taxon>Streptophyta</taxon>
        <taxon>Embryophyta</taxon>
        <taxon>Tracheophyta</taxon>
        <taxon>Spermatophyta</taxon>
        <taxon>Magnoliopsida</taxon>
        <taxon>eudicotyledons</taxon>
        <taxon>Gunneridae</taxon>
        <taxon>Pentapetalae</taxon>
        <taxon>rosids</taxon>
        <taxon>fabids</taxon>
        <taxon>Fabales</taxon>
        <taxon>Fabaceae</taxon>
        <taxon>Papilionoideae</taxon>
        <taxon>50 kb inversion clade</taxon>
        <taxon>NPAAA clade</taxon>
        <taxon>indigoferoid/millettioid clade</taxon>
        <taxon>Phaseoleae</taxon>
        <taxon>Cajanus</taxon>
    </lineage>
</organism>
<keyword evidence="5 9" id="KW-0378">Hydrolase</keyword>
<gene>
    <name evidence="11" type="ORF">KK1_037606</name>
</gene>
<keyword evidence="10" id="KW-0732">Signal</keyword>
<dbReference type="EMBL" id="KQ483798">
    <property type="protein sequence ID" value="KYP41040.1"/>
    <property type="molecule type" value="Genomic_DNA"/>
</dbReference>
<dbReference type="Gramene" id="C.cajan_37384.t">
    <property type="protein sequence ID" value="C.cajan_37384.t"/>
    <property type="gene ID" value="C.cajan_37384"/>
</dbReference>
<sequence>MTKTTTHPLSVVALYFLFSSSLFHSTLAKSATYNVVAFGAKPDGTTDSSNALVSAWKKACGSAKPASILVPRGKFLVGRAVTFSGKCGNKAISITIRGTLVAPSEYNFIGNSLHWFMFDRVSGVSIHGGVLDARGTSLWHCKNSPTNVHCPSGAATLGFINSDNILITGLTSLHSQMFHVTINGCHNVKLHGLKAIAARNSPNTDGIHVQFSNDVTIIKPSIHTGDDCISIGPGTRNLWIEDATCGPGHGISIGSLGWDMNEPGVKNVTVRKTTFIKTQNGFRIKSWGRPSRGFVKDVHFEGATMIDVQNPILIDQSYCPHNICPSHASGVKISDVSYRGIHGTSATSVAVNFDCSSKEPCERITLEDVKLSYKNKASQALCNHADGTALGIVQPHSCL</sequence>
<dbReference type="FunFam" id="2.160.20.10:FF:000004">
    <property type="entry name" value="Pectin lyase-like superfamily protein"/>
    <property type="match status" value="1"/>
</dbReference>
<evidence type="ECO:0000256" key="1">
    <source>
        <dbReference type="ARBA" id="ARBA00004191"/>
    </source>
</evidence>
<dbReference type="Gene3D" id="2.160.20.10">
    <property type="entry name" value="Single-stranded right-handed beta-helix, Pectin lyase-like"/>
    <property type="match status" value="1"/>
</dbReference>
<evidence type="ECO:0000256" key="8">
    <source>
        <dbReference type="PROSITE-ProRule" id="PRU10052"/>
    </source>
</evidence>
<protein>
    <submittedName>
        <fullName evidence="11">Polygalacturonase</fullName>
    </submittedName>
</protein>
<evidence type="ECO:0000256" key="7">
    <source>
        <dbReference type="ARBA" id="ARBA00023316"/>
    </source>
</evidence>
<evidence type="ECO:0000256" key="10">
    <source>
        <dbReference type="SAM" id="SignalP"/>
    </source>
</evidence>
<evidence type="ECO:0000313" key="12">
    <source>
        <dbReference type="Proteomes" id="UP000075243"/>
    </source>
</evidence>
<dbReference type="SUPFAM" id="SSF51126">
    <property type="entry name" value="Pectin lyase-like"/>
    <property type="match status" value="1"/>
</dbReference>
<dbReference type="AlphaFoldDB" id="A0A151REJ8"/>
<keyword evidence="6 9" id="KW-0326">Glycosidase</keyword>
<reference evidence="11" key="1">
    <citation type="journal article" date="2012" name="Nat. Biotechnol.">
        <title>Draft genome sequence of pigeonpea (Cajanus cajan), an orphan legume crop of resource-poor farmers.</title>
        <authorList>
            <person name="Varshney R.K."/>
            <person name="Chen W."/>
            <person name="Li Y."/>
            <person name="Bharti A.K."/>
            <person name="Saxena R.K."/>
            <person name="Schlueter J.A."/>
            <person name="Donoghue M.T."/>
            <person name="Azam S."/>
            <person name="Fan G."/>
            <person name="Whaley A.M."/>
            <person name="Farmer A.D."/>
            <person name="Sheridan J."/>
            <person name="Iwata A."/>
            <person name="Tuteja R."/>
            <person name="Penmetsa R.V."/>
            <person name="Wu W."/>
            <person name="Upadhyaya H.D."/>
            <person name="Yang S.P."/>
            <person name="Shah T."/>
            <person name="Saxena K.B."/>
            <person name="Michael T."/>
            <person name="McCombie W.R."/>
            <person name="Yang B."/>
            <person name="Zhang G."/>
            <person name="Yang H."/>
            <person name="Wang J."/>
            <person name="Spillane C."/>
            <person name="Cook D.R."/>
            <person name="May G.D."/>
            <person name="Xu X."/>
            <person name="Jackson S.A."/>
        </authorList>
    </citation>
    <scope>NUCLEOTIDE SEQUENCE [LARGE SCALE GENOMIC DNA]</scope>
</reference>
<name>A0A151REJ8_CAJCA</name>
<evidence type="ECO:0000313" key="11">
    <source>
        <dbReference type="EMBL" id="KYP41040.1"/>
    </source>
</evidence>
<proteinExistence type="inferred from homology"/>
<dbReference type="PANTHER" id="PTHR31375">
    <property type="match status" value="1"/>
</dbReference>
<dbReference type="OMA" id="ATTIRFM"/>
<accession>A0A151REJ8</accession>
<evidence type="ECO:0000256" key="3">
    <source>
        <dbReference type="ARBA" id="ARBA00022512"/>
    </source>
</evidence>